<dbReference type="Proteomes" id="UP000664169">
    <property type="component" value="Unassembled WGS sequence"/>
</dbReference>
<reference evidence="17" key="1">
    <citation type="submission" date="2021-03" db="EMBL/GenBank/DDBJ databases">
        <authorList>
            <person name="Tagirdzhanova G."/>
        </authorList>
    </citation>
    <scope>NUCLEOTIDE SEQUENCE</scope>
</reference>
<dbReference type="GO" id="GO:0046872">
    <property type="term" value="F:metal ion binding"/>
    <property type="evidence" value="ECO:0007669"/>
    <property type="project" value="UniProtKB-KW"/>
</dbReference>
<keyword evidence="6" id="KW-0158">Chromosome</keyword>
<evidence type="ECO:0000313" key="17">
    <source>
        <dbReference type="EMBL" id="CAF9920246.1"/>
    </source>
</evidence>
<sequence>MSTLDQLGISGIRSFPTDWLQTLKFDGPLTLIVGANGSGKTTVIECLKYITTGELPPNSKGGAFVHDPDLVAERATKAQVKLKFRSATGNVITATRNLELKIMPNGSRSMKTLDCSLVEYKRNDRKTIRSTRVSEIDAGIPQLLGVSKAILESVIFCHQEESLWPMSEPAPLKKRFDEIFEAQKYIKAIDHLKKIGKEKTALHRIAQNDHLHLTERKKAAASFKKRMEQLLREMSEIDDKISALAQQAEEAEENEFTAMKAASEFTEVIERLKAARTQKAFLQDQLQILKNDLQQRPEPDETLQQELDEFEGRMSMQRQHYQEQTRVYESLGKDINRKVNEIGDKKGQAGKFEAQKADHERNIKNRGAAIKKSAEEHNITGYNTDLDAMQINEYMEKISKLSKDQITRLDRLRLENQNKQMQGQTLLDGLRRQQTALEANRSSKKDQIATSNQRLKEAHEDLERYSVDEAGVASLQEKVKEIEASIQTSKLQFTQSNIDVKLRNANTEIQQLESQEALLTAEFREASKRAADLAAVGVLQKNLKDIKRDLDSKISIYRGKFSEMLGDDWQIDNIEHAFQKVQKNLRDKVAAAKKQYDGAGHEVERLDDTIKRVQTNIVTYQKEADQCAKLIRDKAECEPDAFPGELDSAKQNRDTSQTGVDSFAGMKKFFEDAISMAEHDKKCKLCRRGFKETKEIDMVVSSIKKQFSDQRQKEMQAQLEDFIQDLAVLEEVSSSYSTWLRLTSEELPPLRDELQKLTAKRTQFTLSVDKEEMVVAEAEEAQREAEKLTPQVNAIVNYRNDRIKLEAELEHATAGEGLTGTLRTIDDINVDVEKVRIRIKELRQAMARYQADERQLREQISRYTVDLGEAKNHLSTANHQLEAKASINKQIAHLKQTMQELRKSISELETQVGDLLPQVQSKAAELNRQQAAANDEERSANQQANKLSAEVKELMQLDYNITRYNQEGGPANLANCRREIQALEEGKSILEAKYRDARIQMTKINDEINNQDRVKRVIVDNLKYRKTRQDFKVVEQEIARLAEQNAEADQEQHRREAHRWQQLKDSANTARAGEMARKKEKDNQYNEIEDNIEQHYKDVDHLYTKANIEVITLSKIVKDLSTYATALNKAIMEYHGTKMEQINRIIAELWTATYQGTDIDTICIRSEDETTRGNRSYNYRVTMIKQNVEMDMRGRCSAGQRVLASIIIRLALAECFSEYCGMIALDEPTTNLDRENIRSLAESLHEIINARKSQANFQLIVITHDEDFLKVMRPSDHADRFYRIQRNQRQKSEIVERSMFEL</sequence>
<keyword evidence="8" id="KW-0227">DNA damage</keyword>
<feature type="coiled-coil region" evidence="15">
    <location>
        <begin position="427"/>
        <end position="529"/>
    </location>
</feature>
<dbReference type="PANTHER" id="PTHR18867:SF12">
    <property type="entry name" value="DNA REPAIR PROTEIN RAD50"/>
    <property type="match status" value="1"/>
</dbReference>
<dbReference type="Pfam" id="PF13476">
    <property type="entry name" value="AAA_23"/>
    <property type="match status" value="1"/>
</dbReference>
<evidence type="ECO:0000256" key="4">
    <source>
        <dbReference type="ARBA" id="ARBA00009439"/>
    </source>
</evidence>
<comment type="similarity">
    <text evidence="4">Belongs to the SMC family. RAD50 subfamily.</text>
</comment>
<name>A0A8H3F6F8_9LECA</name>
<dbReference type="Pfam" id="PF13558">
    <property type="entry name" value="SbcC_Walker_B"/>
    <property type="match status" value="1"/>
</dbReference>
<keyword evidence="10" id="KW-0862">Zinc</keyword>
<dbReference type="SUPFAM" id="SSF52540">
    <property type="entry name" value="P-loop containing nucleoside triphosphate hydrolases"/>
    <property type="match status" value="1"/>
</dbReference>
<dbReference type="NCBIfam" id="TIGR00606">
    <property type="entry name" value="rad50"/>
    <property type="match status" value="1"/>
</dbReference>
<keyword evidence="9" id="KW-0378">Hydrolase</keyword>
<evidence type="ECO:0000256" key="9">
    <source>
        <dbReference type="ARBA" id="ARBA00022801"/>
    </source>
</evidence>
<comment type="subcellular location">
    <subcellularLocation>
        <location evidence="3">Chromosome</location>
    </subcellularLocation>
    <subcellularLocation>
        <location evidence="2">Nucleus</location>
    </subcellularLocation>
</comment>
<dbReference type="InterPro" id="IPR004584">
    <property type="entry name" value="Rad50_eukaryotes"/>
</dbReference>
<evidence type="ECO:0000256" key="11">
    <source>
        <dbReference type="ARBA" id="ARBA00023054"/>
    </source>
</evidence>
<dbReference type="GO" id="GO:0000794">
    <property type="term" value="C:condensed nuclear chromosome"/>
    <property type="evidence" value="ECO:0007669"/>
    <property type="project" value="TreeGrafter"/>
</dbReference>
<dbReference type="PANTHER" id="PTHR18867">
    <property type="entry name" value="RAD50"/>
    <property type="match status" value="1"/>
</dbReference>
<accession>A0A8H3F6F8</accession>
<evidence type="ECO:0000256" key="3">
    <source>
        <dbReference type="ARBA" id="ARBA00004286"/>
    </source>
</evidence>
<dbReference type="GO" id="GO:0000722">
    <property type="term" value="P:telomere maintenance via recombination"/>
    <property type="evidence" value="ECO:0007669"/>
    <property type="project" value="TreeGrafter"/>
</dbReference>
<evidence type="ECO:0000313" key="18">
    <source>
        <dbReference type="Proteomes" id="UP000664169"/>
    </source>
</evidence>
<dbReference type="GO" id="GO:0051880">
    <property type="term" value="F:G-quadruplex DNA binding"/>
    <property type="evidence" value="ECO:0007669"/>
    <property type="project" value="TreeGrafter"/>
</dbReference>
<evidence type="ECO:0000256" key="13">
    <source>
        <dbReference type="ARBA" id="ARBA00023242"/>
    </source>
</evidence>
<dbReference type="GO" id="GO:0007004">
    <property type="term" value="P:telomere maintenance via telomerase"/>
    <property type="evidence" value="ECO:0007669"/>
    <property type="project" value="TreeGrafter"/>
</dbReference>
<dbReference type="EMBL" id="CAJPDQ010000015">
    <property type="protein sequence ID" value="CAF9920246.1"/>
    <property type="molecule type" value="Genomic_DNA"/>
</dbReference>
<dbReference type="Gene3D" id="3.40.50.300">
    <property type="entry name" value="P-loop containing nucleotide triphosphate hydrolases"/>
    <property type="match status" value="2"/>
</dbReference>
<dbReference type="GO" id="GO:0006302">
    <property type="term" value="P:double-strand break repair"/>
    <property type="evidence" value="ECO:0007669"/>
    <property type="project" value="InterPro"/>
</dbReference>
<dbReference type="FunFam" id="3.40.50.300:FF:001195">
    <property type="entry name" value="DNA repair protein rad50"/>
    <property type="match status" value="1"/>
</dbReference>
<evidence type="ECO:0000256" key="10">
    <source>
        <dbReference type="ARBA" id="ARBA00022833"/>
    </source>
</evidence>
<keyword evidence="18" id="KW-1185">Reference proteome</keyword>
<evidence type="ECO:0000256" key="2">
    <source>
        <dbReference type="ARBA" id="ARBA00004123"/>
    </source>
</evidence>
<evidence type="ECO:0000256" key="8">
    <source>
        <dbReference type="ARBA" id="ARBA00022763"/>
    </source>
</evidence>
<gene>
    <name evidence="17" type="ORF">GOMPHAMPRED_002023</name>
</gene>
<comment type="caution">
    <text evidence="17">The sequence shown here is derived from an EMBL/GenBank/DDBJ whole genome shotgun (WGS) entry which is preliminary data.</text>
</comment>
<feature type="coiled-coil region" evidence="15">
    <location>
        <begin position="825"/>
        <end position="1054"/>
    </location>
</feature>
<evidence type="ECO:0000256" key="6">
    <source>
        <dbReference type="ARBA" id="ARBA00022454"/>
    </source>
</evidence>
<dbReference type="GO" id="GO:0003691">
    <property type="term" value="F:double-stranded telomeric DNA binding"/>
    <property type="evidence" value="ECO:0007669"/>
    <property type="project" value="TreeGrafter"/>
</dbReference>
<feature type="coiled-coil region" evidence="15">
    <location>
        <begin position="213"/>
        <end position="292"/>
    </location>
</feature>
<dbReference type="OrthoDB" id="18797at2759"/>
<keyword evidence="13" id="KW-0539">Nucleus</keyword>
<dbReference type="InterPro" id="IPR038729">
    <property type="entry name" value="Rad50/SbcC_AAA"/>
</dbReference>
<evidence type="ECO:0000256" key="1">
    <source>
        <dbReference type="ARBA" id="ARBA00001947"/>
    </source>
</evidence>
<evidence type="ECO:0000259" key="16">
    <source>
        <dbReference type="Pfam" id="PF13476"/>
    </source>
</evidence>
<evidence type="ECO:0000256" key="15">
    <source>
        <dbReference type="SAM" id="Coils"/>
    </source>
</evidence>
<dbReference type="GO" id="GO:0030870">
    <property type="term" value="C:Mre11 complex"/>
    <property type="evidence" value="ECO:0007669"/>
    <property type="project" value="InterPro"/>
</dbReference>
<comment type="cofactor">
    <cofactor evidence="1">
        <name>Zn(2+)</name>
        <dbReference type="ChEBI" id="CHEBI:29105"/>
    </cofactor>
</comment>
<proteinExistence type="inferred from homology"/>
<dbReference type="InterPro" id="IPR027417">
    <property type="entry name" value="P-loop_NTPase"/>
</dbReference>
<evidence type="ECO:0000256" key="14">
    <source>
        <dbReference type="ARBA" id="ARBA00049360"/>
    </source>
</evidence>
<dbReference type="Gene3D" id="1.10.287.1490">
    <property type="match status" value="1"/>
</dbReference>
<keyword evidence="12" id="KW-0234">DNA repair</keyword>
<dbReference type="GO" id="GO:0070192">
    <property type="term" value="P:chromosome organization involved in meiotic cell cycle"/>
    <property type="evidence" value="ECO:0007669"/>
    <property type="project" value="TreeGrafter"/>
</dbReference>
<organism evidence="17 18">
    <name type="scientific">Gomphillus americanus</name>
    <dbReference type="NCBI Taxonomy" id="1940652"/>
    <lineage>
        <taxon>Eukaryota</taxon>
        <taxon>Fungi</taxon>
        <taxon>Dikarya</taxon>
        <taxon>Ascomycota</taxon>
        <taxon>Pezizomycotina</taxon>
        <taxon>Lecanoromycetes</taxon>
        <taxon>OSLEUM clade</taxon>
        <taxon>Ostropomycetidae</taxon>
        <taxon>Ostropales</taxon>
        <taxon>Graphidaceae</taxon>
        <taxon>Gomphilloideae</taxon>
        <taxon>Gomphillus</taxon>
    </lineage>
</organism>
<evidence type="ECO:0000256" key="5">
    <source>
        <dbReference type="ARBA" id="ARBA00017893"/>
    </source>
</evidence>
<feature type="domain" description="Rad50/SbcC-type AAA" evidence="16">
    <location>
        <begin position="7"/>
        <end position="241"/>
    </location>
</feature>
<keyword evidence="11 15" id="KW-0175">Coiled coil</keyword>
<keyword evidence="7" id="KW-0479">Metal-binding</keyword>
<dbReference type="GO" id="GO:0043047">
    <property type="term" value="F:single-stranded telomeric DNA binding"/>
    <property type="evidence" value="ECO:0007669"/>
    <property type="project" value="TreeGrafter"/>
</dbReference>
<comment type="catalytic activity">
    <reaction evidence="14">
        <text>ATP + H2O = ADP + phosphate + H(+)</text>
        <dbReference type="Rhea" id="RHEA:13065"/>
        <dbReference type="ChEBI" id="CHEBI:15377"/>
        <dbReference type="ChEBI" id="CHEBI:15378"/>
        <dbReference type="ChEBI" id="CHEBI:30616"/>
        <dbReference type="ChEBI" id="CHEBI:43474"/>
        <dbReference type="ChEBI" id="CHEBI:456216"/>
    </reaction>
</comment>
<dbReference type="GO" id="GO:0016887">
    <property type="term" value="F:ATP hydrolysis activity"/>
    <property type="evidence" value="ECO:0007669"/>
    <property type="project" value="InterPro"/>
</dbReference>
<evidence type="ECO:0000256" key="12">
    <source>
        <dbReference type="ARBA" id="ARBA00023204"/>
    </source>
</evidence>
<protein>
    <recommendedName>
        <fullName evidence="5">DNA repair protein RAD50</fullName>
    </recommendedName>
</protein>
<evidence type="ECO:0000256" key="7">
    <source>
        <dbReference type="ARBA" id="ARBA00022723"/>
    </source>
</evidence>
<dbReference type="FunFam" id="3.40.50.300:FF:000947">
    <property type="entry name" value="DNA repair protein RAD50"/>
    <property type="match status" value="1"/>
</dbReference>